<dbReference type="EMBL" id="CP018171">
    <property type="protein sequence ID" value="APH70082.1"/>
    <property type="molecule type" value="Genomic_DNA"/>
</dbReference>
<evidence type="ECO:0000313" key="3">
    <source>
        <dbReference type="EMBL" id="APH70082.1"/>
    </source>
</evidence>
<dbReference type="PANTHER" id="PTHR33606">
    <property type="entry name" value="PROTEIN YCII"/>
    <property type="match status" value="1"/>
</dbReference>
<reference evidence="4" key="1">
    <citation type="submission" date="2016-11" db="EMBL/GenBank/DDBJ databases">
        <title>Mesorhizobium oceanicum sp. nov., isolated from deep seawater in South China Sea.</title>
        <authorList>
            <person name="Fu G.-Y."/>
        </authorList>
    </citation>
    <scope>NUCLEOTIDE SEQUENCE [LARGE SCALE GENOMIC DNA]</scope>
    <source>
        <strain evidence="4">B7</strain>
    </source>
</reference>
<keyword evidence="4" id="KW-1185">Reference proteome</keyword>
<dbReference type="OrthoDB" id="2293521at2"/>
<comment type="similarity">
    <text evidence="1">Belongs to the YciI family.</text>
</comment>
<accession>A0A1L3SL97</accession>
<dbReference type="AlphaFoldDB" id="A0A1L3SL97"/>
<organism evidence="3 4">
    <name type="scientific">Aquibium oceanicum</name>
    <dbReference type="NCBI Taxonomy" id="1670800"/>
    <lineage>
        <taxon>Bacteria</taxon>
        <taxon>Pseudomonadati</taxon>
        <taxon>Pseudomonadota</taxon>
        <taxon>Alphaproteobacteria</taxon>
        <taxon>Hyphomicrobiales</taxon>
        <taxon>Phyllobacteriaceae</taxon>
        <taxon>Aquibium</taxon>
    </lineage>
</organism>
<dbReference type="STRING" id="1670800.BSQ44_00820"/>
<sequence>MLFALICNDKPGHLQLRMDTRPDHVAYLTGLNDKGVLKIAGPFLDPDGKPNGSMLVVEAENEEAARAIAAGDPYAMAGLFASTDIRPWNWTFNKPEGA</sequence>
<evidence type="ECO:0000259" key="2">
    <source>
        <dbReference type="Pfam" id="PF03795"/>
    </source>
</evidence>
<evidence type="ECO:0000313" key="4">
    <source>
        <dbReference type="Proteomes" id="UP000182840"/>
    </source>
</evidence>
<dbReference type="InterPro" id="IPR005545">
    <property type="entry name" value="YCII"/>
</dbReference>
<dbReference type="InterPro" id="IPR051807">
    <property type="entry name" value="Sec-metab_biosynth-assoc"/>
</dbReference>
<dbReference type="InterPro" id="IPR011008">
    <property type="entry name" value="Dimeric_a/b-barrel"/>
</dbReference>
<dbReference type="RefSeq" id="WP_072601495.1">
    <property type="nucleotide sequence ID" value="NZ_CP018171.1"/>
</dbReference>
<evidence type="ECO:0000256" key="1">
    <source>
        <dbReference type="ARBA" id="ARBA00007689"/>
    </source>
</evidence>
<feature type="domain" description="YCII-related" evidence="2">
    <location>
        <begin position="1"/>
        <end position="89"/>
    </location>
</feature>
<dbReference type="NCBIfam" id="NF009507">
    <property type="entry name" value="PRK12865.1"/>
    <property type="match status" value="1"/>
</dbReference>
<dbReference type="PANTHER" id="PTHR33606:SF3">
    <property type="entry name" value="PROTEIN YCII"/>
    <property type="match status" value="1"/>
</dbReference>
<name>A0A1L3SL97_9HYPH</name>
<dbReference type="Pfam" id="PF03795">
    <property type="entry name" value="YCII"/>
    <property type="match status" value="1"/>
</dbReference>
<dbReference type="KEGG" id="meso:BSQ44_00820"/>
<dbReference type="Proteomes" id="UP000182840">
    <property type="component" value="Chromosome"/>
</dbReference>
<dbReference type="NCBIfam" id="NF009502">
    <property type="entry name" value="PRK12863.1-1"/>
    <property type="match status" value="1"/>
</dbReference>
<protein>
    <recommendedName>
        <fullName evidence="2">YCII-related domain-containing protein</fullName>
    </recommendedName>
</protein>
<dbReference type="SUPFAM" id="SSF54909">
    <property type="entry name" value="Dimeric alpha+beta barrel"/>
    <property type="match status" value="1"/>
</dbReference>
<gene>
    <name evidence="3" type="ORF">BSQ44_00820</name>
</gene>
<proteinExistence type="inferred from homology"/>
<dbReference type="Gene3D" id="3.30.70.1060">
    <property type="entry name" value="Dimeric alpha+beta barrel"/>
    <property type="match status" value="1"/>
</dbReference>